<dbReference type="Pfam" id="PF01863">
    <property type="entry name" value="YgjP-like"/>
    <property type="match status" value="1"/>
</dbReference>
<organism evidence="2 3">
    <name type="scientific">Zavarzinia compransoris</name>
    <dbReference type="NCBI Taxonomy" id="1264899"/>
    <lineage>
        <taxon>Bacteria</taxon>
        <taxon>Pseudomonadati</taxon>
        <taxon>Pseudomonadota</taxon>
        <taxon>Alphaproteobacteria</taxon>
        <taxon>Rhodospirillales</taxon>
        <taxon>Zavarziniaceae</taxon>
        <taxon>Zavarzinia</taxon>
    </lineage>
</organism>
<protein>
    <recommendedName>
        <fullName evidence="1">YgjP-like metallopeptidase domain-containing protein</fullName>
    </recommendedName>
</protein>
<dbReference type="AlphaFoldDB" id="A0A317E613"/>
<accession>A0A317E613</accession>
<proteinExistence type="predicted"/>
<dbReference type="EMBL" id="QGLF01000003">
    <property type="protein sequence ID" value="PWR20465.1"/>
    <property type="molecule type" value="Genomic_DNA"/>
</dbReference>
<evidence type="ECO:0000313" key="3">
    <source>
        <dbReference type="Proteomes" id="UP000246077"/>
    </source>
</evidence>
<dbReference type="PANTHER" id="PTHR30399:SF1">
    <property type="entry name" value="UTP PYROPHOSPHATASE"/>
    <property type="match status" value="1"/>
</dbReference>
<dbReference type="Gene3D" id="3.30.2010.10">
    <property type="entry name" value="Metalloproteases ('zincins'), catalytic domain"/>
    <property type="match status" value="1"/>
</dbReference>
<sequence>MRSRAAPVPSRQRRSAVLDDLFLDIDGTNVPLELRKSDRARRLLLRVDQRREVVVLTLPNRVSRREGLRFAQGNRAWIAERLASLPPRIPFGPGERVPLLGRPHRLVHVPPGSTARRGAAWIQGDEIQGEEIQIAGDPAHFARRVQDFLRTRARTEIRHRAERFAAQTEKEVRGLTLRDPSSRWGSCSPRGELSFSWRLIMAPEFVLDYVVAHEVAHLSVFSHAPRFWALVDQLVPRMDEARRWLKVEGAALHRYGA</sequence>
<reference evidence="3" key="1">
    <citation type="submission" date="2018-05" db="EMBL/GenBank/DDBJ databases">
        <title>Zavarzinia sp. HR-AS.</title>
        <authorList>
            <person name="Lee Y."/>
            <person name="Jeon C.O."/>
        </authorList>
    </citation>
    <scope>NUCLEOTIDE SEQUENCE [LARGE SCALE GENOMIC DNA]</scope>
    <source>
        <strain evidence="3">DSM 1231</strain>
    </source>
</reference>
<comment type="caution">
    <text evidence="2">The sequence shown here is derived from an EMBL/GenBank/DDBJ whole genome shotgun (WGS) entry which is preliminary data.</text>
</comment>
<evidence type="ECO:0000259" key="1">
    <source>
        <dbReference type="Pfam" id="PF01863"/>
    </source>
</evidence>
<dbReference type="InterPro" id="IPR002725">
    <property type="entry name" value="YgjP-like_metallopeptidase"/>
</dbReference>
<keyword evidence="3" id="KW-1185">Reference proteome</keyword>
<dbReference type="PANTHER" id="PTHR30399">
    <property type="entry name" value="UNCHARACTERIZED PROTEIN YGJP"/>
    <property type="match status" value="1"/>
</dbReference>
<evidence type="ECO:0000313" key="2">
    <source>
        <dbReference type="EMBL" id="PWR20465.1"/>
    </source>
</evidence>
<dbReference type="OrthoDB" id="9795402at2"/>
<dbReference type="Proteomes" id="UP000246077">
    <property type="component" value="Unassembled WGS sequence"/>
</dbReference>
<feature type="domain" description="YgjP-like metallopeptidase" evidence="1">
    <location>
        <begin position="41"/>
        <end position="246"/>
    </location>
</feature>
<dbReference type="CDD" id="cd07344">
    <property type="entry name" value="M48_yhfN_like"/>
    <property type="match status" value="1"/>
</dbReference>
<name>A0A317E613_9PROT</name>
<dbReference type="InterPro" id="IPR053136">
    <property type="entry name" value="UTP_pyrophosphatase-like"/>
</dbReference>
<gene>
    <name evidence="2" type="ORF">DKG75_10675</name>
</gene>